<feature type="domain" description="Fork-head" evidence="8">
    <location>
        <begin position="123"/>
        <end position="218"/>
    </location>
</feature>
<name>A0ABD2QJ37_9PLAT</name>
<protein>
    <recommendedName>
        <fullName evidence="8">Fork-head domain-containing protein</fullName>
    </recommendedName>
</protein>
<dbReference type="Gene3D" id="1.10.10.10">
    <property type="entry name" value="Winged helix-like DNA-binding domain superfamily/Winged helix DNA-binding domain"/>
    <property type="match status" value="1"/>
</dbReference>
<proteinExistence type="predicted"/>
<gene>
    <name evidence="9" type="ORF">Ciccas_001891</name>
</gene>
<dbReference type="Pfam" id="PF00250">
    <property type="entry name" value="Forkhead"/>
    <property type="match status" value="1"/>
</dbReference>
<dbReference type="GO" id="GO:0005634">
    <property type="term" value="C:nucleus"/>
    <property type="evidence" value="ECO:0007669"/>
    <property type="project" value="UniProtKB-SubCell"/>
</dbReference>
<dbReference type="InterPro" id="IPR030456">
    <property type="entry name" value="TF_fork_head_CS_2"/>
</dbReference>
<dbReference type="PANTHER" id="PTHR45881">
    <property type="entry name" value="CHECKPOINT SUPPRESSOR 1-LIKE, ISOFORM A-RELATED"/>
    <property type="match status" value="1"/>
</dbReference>
<accession>A0ABD2QJ37</accession>
<feature type="DNA-binding region" description="Fork-head" evidence="6">
    <location>
        <begin position="123"/>
        <end position="218"/>
    </location>
</feature>
<evidence type="ECO:0000256" key="4">
    <source>
        <dbReference type="ARBA" id="ARBA00023163"/>
    </source>
</evidence>
<evidence type="ECO:0000256" key="7">
    <source>
        <dbReference type="SAM" id="MobiDB-lite"/>
    </source>
</evidence>
<feature type="region of interest" description="Disordered" evidence="7">
    <location>
        <begin position="40"/>
        <end position="63"/>
    </location>
</feature>
<dbReference type="PROSITE" id="PS00658">
    <property type="entry name" value="FORK_HEAD_2"/>
    <property type="match status" value="1"/>
</dbReference>
<evidence type="ECO:0000313" key="9">
    <source>
        <dbReference type="EMBL" id="KAL3319438.1"/>
    </source>
</evidence>
<reference evidence="9 10" key="1">
    <citation type="submission" date="2024-11" db="EMBL/GenBank/DDBJ databases">
        <title>Adaptive evolution of stress response genes in parasites aligns with host niche diversity.</title>
        <authorList>
            <person name="Hahn C."/>
            <person name="Resl P."/>
        </authorList>
    </citation>
    <scope>NUCLEOTIDE SEQUENCE [LARGE SCALE GENOMIC DNA]</scope>
    <source>
        <strain evidence="9">EGGRZ-B1_66</strain>
        <tissue evidence="9">Body</tissue>
    </source>
</reference>
<dbReference type="InterPro" id="IPR001766">
    <property type="entry name" value="Fork_head_dom"/>
</dbReference>
<keyword evidence="10" id="KW-1185">Reference proteome</keyword>
<evidence type="ECO:0000313" key="10">
    <source>
        <dbReference type="Proteomes" id="UP001626550"/>
    </source>
</evidence>
<dbReference type="EMBL" id="JBJKFK010000136">
    <property type="protein sequence ID" value="KAL3319438.1"/>
    <property type="molecule type" value="Genomic_DNA"/>
</dbReference>
<dbReference type="Proteomes" id="UP001626550">
    <property type="component" value="Unassembled WGS sequence"/>
</dbReference>
<feature type="region of interest" description="Disordered" evidence="7">
    <location>
        <begin position="1"/>
        <end position="25"/>
    </location>
</feature>
<keyword evidence="2" id="KW-0805">Transcription regulation</keyword>
<keyword evidence="4" id="KW-0804">Transcription</keyword>
<dbReference type="AlphaFoldDB" id="A0ABD2QJ37"/>
<dbReference type="SMART" id="SM00339">
    <property type="entry name" value="FH"/>
    <property type="match status" value="1"/>
</dbReference>
<organism evidence="9 10">
    <name type="scientific">Cichlidogyrus casuarinus</name>
    <dbReference type="NCBI Taxonomy" id="1844966"/>
    <lineage>
        <taxon>Eukaryota</taxon>
        <taxon>Metazoa</taxon>
        <taxon>Spiralia</taxon>
        <taxon>Lophotrochozoa</taxon>
        <taxon>Platyhelminthes</taxon>
        <taxon>Monogenea</taxon>
        <taxon>Monopisthocotylea</taxon>
        <taxon>Dactylogyridea</taxon>
        <taxon>Ancyrocephalidae</taxon>
        <taxon>Cichlidogyrus</taxon>
    </lineage>
</organism>
<evidence type="ECO:0000256" key="2">
    <source>
        <dbReference type="ARBA" id="ARBA00023015"/>
    </source>
</evidence>
<evidence type="ECO:0000256" key="6">
    <source>
        <dbReference type="PROSITE-ProRule" id="PRU00089"/>
    </source>
</evidence>
<dbReference type="PROSITE" id="PS00657">
    <property type="entry name" value="FORK_HEAD_1"/>
    <property type="match status" value="1"/>
</dbReference>
<dbReference type="PANTHER" id="PTHR45881:SF6">
    <property type="entry name" value="FORK-HEAD DOMAIN-CONTAINING PROTEIN"/>
    <property type="match status" value="1"/>
</dbReference>
<evidence type="ECO:0000256" key="1">
    <source>
        <dbReference type="ARBA" id="ARBA00004123"/>
    </source>
</evidence>
<dbReference type="InterPro" id="IPR036388">
    <property type="entry name" value="WH-like_DNA-bd_sf"/>
</dbReference>
<sequence>MDSLPQSQDLSYSKQVYSYDPSSRRKQRFVPKSLVPFNCTAHEPPPASNDCDPGNERVKAEEEPESALTAALCQQLPGQSNELLYKLTPYQCGRAPSWVTGFHQFANVQTSFVLVDRGDSHNKPPYSYAQLIAQAIATRPDRQITLAGIYNYISQNYPYYQMAGKGWQNSIRHNLSLNRHFVKVPRSQEESGKGSFWRIDPMYEVKMLGIAFKKRRIRGSLNLPINMDCDGGQNLLQHQSMPNTMLSTHQRRSQMKDSTDDEGELDIESIKVNSAYLKPSTENNVISVTKLETPSKLVKLEPNQVSKETLLVHSKCALP</sequence>
<feature type="compositionally biased region" description="Polar residues" evidence="7">
    <location>
        <begin position="1"/>
        <end position="16"/>
    </location>
</feature>
<dbReference type="PRINTS" id="PR00053">
    <property type="entry name" value="FORKHEAD"/>
</dbReference>
<evidence type="ECO:0000256" key="5">
    <source>
        <dbReference type="ARBA" id="ARBA00023242"/>
    </source>
</evidence>
<dbReference type="SUPFAM" id="SSF46785">
    <property type="entry name" value="Winged helix' DNA-binding domain"/>
    <property type="match status" value="1"/>
</dbReference>
<keyword evidence="3 6" id="KW-0238">DNA-binding</keyword>
<dbReference type="InterPro" id="IPR036390">
    <property type="entry name" value="WH_DNA-bd_sf"/>
</dbReference>
<dbReference type="GO" id="GO:0003677">
    <property type="term" value="F:DNA binding"/>
    <property type="evidence" value="ECO:0007669"/>
    <property type="project" value="UniProtKB-UniRule"/>
</dbReference>
<comment type="caution">
    <text evidence="9">The sequence shown here is derived from an EMBL/GenBank/DDBJ whole genome shotgun (WGS) entry which is preliminary data.</text>
</comment>
<dbReference type="CDD" id="cd20026">
    <property type="entry name" value="FH_FOXK"/>
    <property type="match status" value="1"/>
</dbReference>
<dbReference type="PROSITE" id="PS50039">
    <property type="entry name" value="FORK_HEAD_3"/>
    <property type="match status" value="1"/>
</dbReference>
<dbReference type="InterPro" id="IPR018122">
    <property type="entry name" value="TF_fork_head_CS_1"/>
</dbReference>
<dbReference type="FunFam" id="1.10.10.10:FF:000030">
    <property type="entry name" value="Forkhead box protein K2"/>
    <property type="match status" value="1"/>
</dbReference>
<dbReference type="GO" id="GO:0006357">
    <property type="term" value="P:regulation of transcription by RNA polymerase II"/>
    <property type="evidence" value="ECO:0007669"/>
    <property type="project" value="UniProtKB-ARBA"/>
</dbReference>
<evidence type="ECO:0000256" key="3">
    <source>
        <dbReference type="ARBA" id="ARBA00023125"/>
    </source>
</evidence>
<comment type="subcellular location">
    <subcellularLocation>
        <location evidence="1 6">Nucleus</location>
    </subcellularLocation>
</comment>
<keyword evidence="5 6" id="KW-0539">Nucleus</keyword>
<evidence type="ECO:0000259" key="8">
    <source>
        <dbReference type="PROSITE" id="PS50039"/>
    </source>
</evidence>